<organism evidence="7 8">
    <name type="scientific">Diatrype stigma</name>
    <dbReference type="NCBI Taxonomy" id="117547"/>
    <lineage>
        <taxon>Eukaryota</taxon>
        <taxon>Fungi</taxon>
        <taxon>Dikarya</taxon>
        <taxon>Ascomycota</taxon>
        <taxon>Pezizomycotina</taxon>
        <taxon>Sordariomycetes</taxon>
        <taxon>Xylariomycetidae</taxon>
        <taxon>Xylariales</taxon>
        <taxon>Diatrypaceae</taxon>
        <taxon>Diatrype</taxon>
    </lineage>
</organism>
<comment type="subcellular location">
    <subcellularLocation>
        <location evidence="1">Mitochondrion</location>
    </subcellularLocation>
</comment>
<dbReference type="PANTHER" id="PTHR21013">
    <property type="entry name" value="ATP SYNTHASE MITOCHONDRIAL F1 COMPLEX ASSEMBLY FACTOR 2/ATP12 PROTEIN, MITOCHONDRIAL PRECURSOR"/>
    <property type="match status" value="1"/>
</dbReference>
<evidence type="ECO:0000256" key="1">
    <source>
        <dbReference type="ARBA" id="ARBA00004173"/>
    </source>
</evidence>
<accession>A0AAN9UY76</accession>
<keyword evidence="4" id="KW-0496">Mitochondrion</keyword>
<gene>
    <name evidence="7" type="primary">atp12</name>
    <name evidence="7" type="ORF">SLS62_001389</name>
</gene>
<evidence type="ECO:0000256" key="3">
    <source>
        <dbReference type="ARBA" id="ARBA00022946"/>
    </source>
</evidence>
<name>A0AAN9UY76_9PEZI</name>
<evidence type="ECO:0000256" key="5">
    <source>
        <dbReference type="ARBA" id="ARBA00023186"/>
    </source>
</evidence>
<evidence type="ECO:0000313" key="7">
    <source>
        <dbReference type="EMBL" id="KAK7756553.1"/>
    </source>
</evidence>
<dbReference type="GO" id="GO:0005739">
    <property type="term" value="C:mitochondrion"/>
    <property type="evidence" value="ECO:0007669"/>
    <property type="project" value="UniProtKB-SubCell"/>
</dbReference>
<evidence type="ECO:0000256" key="6">
    <source>
        <dbReference type="SAM" id="MobiDB-lite"/>
    </source>
</evidence>
<dbReference type="Gene3D" id="3.30.2180.10">
    <property type="entry name" value="ATP12-like"/>
    <property type="match status" value="1"/>
</dbReference>
<dbReference type="PANTHER" id="PTHR21013:SF10">
    <property type="entry name" value="ATP SYNTHASE MITOCHONDRIAL F1 COMPLEX ASSEMBLY FACTOR 2"/>
    <property type="match status" value="1"/>
</dbReference>
<dbReference type="InterPro" id="IPR011419">
    <property type="entry name" value="ATP12_ATP_synth-F1-assembly"/>
</dbReference>
<dbReference type="AlphaFoldDB" id="A0AAN9UY76"/>
<evidence type="ECO:0000256" key="4">
    <source>
        <dbReference type="ARBA" id="ARBA00023128"/>
    </source>
</evidence>
<feature type="compositionally biased region" description="Acidic residues" evidence="6">
    <location>
        <begin position="289"/>
        <end position="299"/>
    </location>
</feature>
<dbReference type="Proteomes" id="UP001320420">
    <property type="component" value="Unassembled WGS sequence"/>
</dbReference>
<dbReference type="Pfam" id="PF07542">
    <property type="entry name" value="ATP12"/>
    <property type="match status" value="1"/>
</dbReference>
<evidence type="ECO:0000256" key="2">
    <source>
        <dbReference type="ARBA" id="ARBA00008231"/>
    </source>
</evidence>
<keyword evidence="5" id="KW-0143">Chaperone</keyword>
<dbReference type="SUPFAM" id="SSF160909">
    <property type="entry name" value="ATP12-like"/>
    <property type="match status" value="1"/>
</dbReference>
<protein>
    <submittedName>
        <fullName evidence="7">ATP synthase mitochondrial F1 complex assembly factor 2</fullName>
    </submittedName>
</protein>
<proteinExistence type="inferred from homology"/>
<feature type="region of interest" description="Disordered" evidence="6">
    <location>
        <begin position="13"/>
        <end position="136"/>
    </location>
</feature>
<dbReference type="InterPro" id="IPR042272">
    <property type="entry name" value="ATP12_ATP_synth-F1-assembly_N"/>
</dbReference>
<feature type="region of interest" description="Disordered" evidence="6">
    <location>
        <begin position="281"/>
        <end position="317"/>
    </location>
</feature>
<keyword evidence="8" id="KW-1185">Reference proteome</keyword>
<dbReference type="GO" id="GO:0033615">
    <property type="term" value="P:mitochondrial proton-transporting ATP synthase complex assembly"/>
    <property type="evidence" value="ECO:0007669"/>
    <property type="project" value="TreeGrafter"/>
</dbReference>
<keyword evidence="3" id="KW-0809">Transit peptide</keyword>
<sequence>MKPPSRIALRLAATAHRTKAARPLPLAARSIHSTPPAPATVSSIHGNGPPPDPPQPAADSEKARVERRKKQAELLQKAKDIRAGASSTSTKSTSSAAASASTTPPTPTATATSTTSTATTKDGSSSSGGDGAGAAAAAENRRSALARKRFWRDVHVREVDGALEVHLDARPLRHPATKRVVRLPPSKPVLAGAVALEWDLLVSAQAATRQHLIPLTSLVCRALDIREDDEAWAGRGVVGGVQMGGGNVSVSLRRGIVEMVMRYLDTDTLLCWAPPYRDGIDDPITAGEGEGEGEGEEQGGFDIHDPASSTRGKSLRDAQRRAAGSVVGFLTSRVWPGIAIEPVLDGESIMPRQQPPGTRQVVEGWVAGLDAWELAGLERAVLAGKGLLGAARLLVEWSEGGGGVGRDGAVGEESLGKKKFGIEEATRLANIEVDYQIGRWGEVEDTHDVEREDLRRQFGSVVLLVSGLGSR</sequence>
<comment type="caution">
    <text evidence="7">The sequence shown here is derived from an EMBL/GenBank/DDBJ whole genome shotgun (WGS) entry which is preliminary data.</text>
</comment>
<feature type="compositionally biased region" description="Low complexity" evidence="6">
    <location>
        <begin position="83"/>
        <end position="125"/>
    </location>
</feature>
<comment type="similarity">
    <text evidence="2">Belongs to the ATP12 family.</text>
</comment>
<reference evidence="7 8" key="1">
    <citation type="submission" date="2024-02" db="EMBL/GenBank/DDBJ databases">
        <title>De novo assembly and annotation of 12 fungi associated with fruit tree decline syndrome in Ontario, Canada.</title>
        <authorList>
            <person name="Sulman M."/>
            <person name="Ellouze W."/>
            <person name="Ilyukhin E."/>
        </authorList>
    </citation>
    <scope>NUCLEOTIDE SEQUENCE [LARGE SCALE GENOMIC DNA]</scope>
    <source>
        <strain evidence="7 8">M11/M66-122</strain>
    </source>
</reference>
<dbReference type="InterPro" id="IPR023335">
    <property type="entry name" value="ATP12_ortho_dom_sf"/>
</dbReference>
<evidence type="ECO:0000313" key="8">
    <source>
        <dbReference type="Proteomes" id="UP001320420"/>
    </source>
</evidence>
<dbReference type="Gene3D" id="1.10.3580.10">
    <property type="entry name" value="ATP12 ATPase"/>
    <property type="match status" value="1"/>
</dbReference>
<dbReference type="EMBL" id="JAKJXP020000006">
    <property type="protein sequence ID" value="KAK7756553.1"/>
    <property type="molecule type" value="Genomic_DNA"/>
</dbReference>